<feature type="domain" description="C2H2-type" evidence="12">
    <location>
        <begin position="258"/>
        <end position="285"/>
    </location>
</feature>
<feature type="domain" description="C2H2-type" evidence="12">
    <location>
        <begin position="314"/>
        <end position="341"/>
    </location>
</feature>
<dbReference type="FunFam" id="3.30.160.60:FF:000446">
    <property type="entry name" value="Zinc finger protein"/>
    <property type="match status" value="1"/>
</dbReference>
<evidence type="ECO:0000313" key="13">
    <source>
        <dbReference type="EMBL" id="JAP75651.1"/>
    </source>
</evidence>
<dbReference type="FunFam" id="3.30.160.60:FF:000012">
    <property type="entry name" value="RB-associated KRAB zinc finger protein-like"/>
    <property type="match status" value="1"/>
</dbReference>
<dbReference type="GO" id="GO:0008270">
    <property type="term" value="F:zinc ion binding"/>
    <property type="evidence" value="ECO:0007669"/>
    <property type="project" value="UniProtKB-KW"/>
</dbReference>
<keyword evidence="9" id="KW-0539">Nucleus</keyword>
<feature type="domain" description="C2H2-type" evidence="12">
    <location>
        <begin position="438"/>
        <end position="457"/>
    </location>
</feature>
<comment type="similarity">
    <text evidence="2">Belongs to the krueppel C2H2-type zinc-finger protein family.</text>
</comment>
<dbReference type="SMART" id="SM00355">
    <property type="entry name" value="ZnF_C2H2"/>
    <property type="match status" value="12"/>
</dbReference>
<dbReference type="PANTHER" id="PTHR24394:SF29">
    <property type="entry name" value="MYONEURIN"/>
    <property type="match status" value="1"/>
</dbReference>
<feature type="region of interest" description="Disordered" evidence="11">
    <location>
        <begin position="222"/>
        <end position="251"/>
    </location>
</feature>
<dbReference type="GO" id="GO:0003677">
    <property type="term" value="F:DNA binding"/>
    <property type="evidence" value="ECO:0007669"/>
    <property type="project" value="UniProtKB-KW"/>
</dbReference>
<dbReference type="GO" id="GO:0005634">
    <property type="term" value="C:nucleus"/>
    <property type="evidence" value="ECO:0007669"/>
    <property type="project" value="UniProtKB-SubCell"/>
</dbReference>
<keyword evidence="3" id="KW-0479">Metal-binding</keyword>
<dbReference type="InterPro" id="IPR036236">
    <property type="entry name" value="Znf_C2H2_sf"/>
</dbReference>
<keyword evidence="7" id="KW-0805">Transcription regulation</keyword>
<dbReference type="SUPFAM" id="SSF57667">
    <property type="entry name" value="beta-beta-alpha zinc fingers"/>
    <property type="match status" value="7"/>
</dbReference>
<dbReference type="PANTHER" id="PTHR24394">
    <property type="entry name" value="ZINC FINGER PROTEIN"/>
    <property type="match status" value="1"/>
</dbReference>
<dbReference type="GO" id="GO:0000981">
    <property type="term" value="F:DNA-binding transcription factor activity, RNA polymerase II-specific"/>
    <property type="evidence" value="ECO:0007669"/>
    <property type="project" value="TreeGrafter"/>
</dbReference>
<evidence type="ECO:0000256" key="10">
    <source>
        <dbReference type="PROSITE-ProRule" id="PRU00042"/>
    </source>
</evidence>
<dbReference type="Pfam" id="PF00096">
    <property type="entry name" value="zf-C2H2"/>
    <property type="match status" value="9"/>
</dbReference>
<dbReference type="Gene3D" id="3.30.160.60">
    <property type="entry name" value="Classic Zinc Finger"/>
    <property type="match status" value="10"/>
</dbReference>
<dbReference type="FunFam" id="3.30.160.60:FF:000151">
    <property type="entry name" value="Zinc finger and SCAN domain-containing 21"/>
    <property type="match status" value="1"/>
</dbReference>
<dbReference type="FunFam" id="3.30.160.60:FF:000202">
    <property type="entry name" value="Zinc finger protein 574"/>
    <property type="match status" value="1"/>
</dbReference>
<dbReference type="FunFam" id="3.30.160.60:FF:000621">
    <property type="entry name" value="FLT3-interacting zinc finger 1"/>
    <property type="match status" value="1"/>
</dbReference>
<feature type="domain" description="C2H2-type" evidence="12">
    <location>
        <begin position="574"/>
        <end position="601"/>
    </location>
</feature>
<evidence type="ECO:0000256" key="4">
    <source>
        <dbReference type="ARBA" id="ARBA00022737"/>
    </source>
</evidence>
<dbReference type="EMBL" id="GEFM01000145">
    <property type="protein sequence ID" value="JAP75651.1"/>
    <property type="molecule type" value="mRNA"/>
</dbReference>
<dbReference type="GO" id="GO:0032502">
    <property type="term" value="P:developmental process"/>
    <property type="evidence" value="ECO:0007669"/>
    <property type="project" value="UniProtKB-ARBA"/>
</dbReference>
<keyword evidence="4" id="KW-0677">Repeat</keyword>
<evidence type="ECO:0000256" key="2">
    <source>
        <dbReference type="ARBA" id="ARBA00006991"/>
    </source>
</evidence>
<accession>A0A131YCJ0</accession>
<evidence type="ECO:0000256" key="8">
    <source>
        <dbReference type="ARBA" id="ARBA00023163"/>
    </source>
</evidence>
<dbReference type="InterPro" id="IPR013087">
    <property type="entry name" value="Znf_C2H2_type"/>
</dbReference>
<evidence type="ECO:0000256" key="7">
    <source>
        <dbReference type="ARBA" id="ARBA00023015"/>
    </source>
</evidence>
<keyword evidence="8" id="KW-0804">Transcription</keyword>
<organism evidence="13">
    <name type="scientific">Ixodes ricinus</name>
    <name type="common">Common tick</name>
    <name type="synonym">Acarus ricinus</name>
    <dbReference type="NCBI Taxonomy" id="34613"/>
    <lineage>
        <taxon>Eukaryota</taxon>
        <taxon>Metazoa</taxon>
        <taxon>Ecdysozoa</taxon>
        <taxon>Arthropoda</taxon>
        <taxon>Chelicerata</taxon>
        <taxon>Arachnida</taxon>
        <taxon>Acari</taxon>
        <taxon>Parasitiformes</taxon>
        <taxon>Ixodida</taxon>
        <taxon>Ixodoidea</taxon>
        <taxon>Ixodidae</taxon>
        <taxon>Ixodinae</taxon>
        <taxon>Ixodes</taxon>
    </lineage>
</organism>
<feature type="domain" description="C2H2-type" evidence="12">
    <location>
        <begin position="546"/>
        <end position="573"/>
    </location>
</feature>
<evidence type="ECO:0000259" key="12">
    <source>
        <dbReference type="PROSITE" id="PS50157"/>
    </source>
</evidence>
<feature type="domain" description="C2H2-type" evidence="12">
    <location>
        <begin position="462"/>
        <end position="489"/>
    </location>
</feature>
<dbReference type="FunFam" id="3.30.160.60:FF:001049">
    <property type="entry name" value="zinc finger protein 319"/>
    <property type="match status" value="1"/>
</dbReference>
<evidence type="ECO:0000256" key="1">
    <source>
        <dbReference type="ARBA" id="ARBA00004123"/>
    </source>
</evidence>
<feature type="domain" description="C2H2-type" evidence="12">
    <location>
        <begin position="518"/>
        <end position="545"/>
    </location>
</feature>
<dbReference type="FunFam" id="3.30.160.60:FF:002343">
    <property type="entry name" value="Zinc finger protein 33A"/>
    <property type="match status" value="1"/>
</dbReference>
<evidence type="ECO:0000256" key="5">
    <source>
        <dbReference type="ARBA" id="ARBA00022771"/>
    </source>
</evidence>
<proteinExistence type="evidence at transcript level"/>
<protein>
    <submittedName>
        <fullName evidence="13">Putative regulation of transcription</fullName>
    </submittedName>
</protein>
<dbReference type="AlphaFoldDB" id="A0A131YCJ0"/>
<feature type="domain" description="C2H2-type" evidence="12">
    <location>
        <begin position="410"/>
        <end position="437"/>
    </location>
</feature>
<comment type="subcellular location">
    <subcellularLocation>
        <location evidence="1">Nucleus</location>
    </subcellularLocation>
</comment>
<evidence type="ECO:0000256" key="6">
    <source>
        <dbReference type="ARBA" id="ARBA00022833"/>
    </source>
</evidence>
<evidence type="ECO:0000256" key="3">
    <source>
        <dbReference type="ARBA" id="ARBA00022723"/>
    </source>
</evidence>
<dbReference type="PROSITE" id="PS50157">
    <property type="entry name" value="ZINC_FINGER_C2H2_2"/>
    <property type="match status" value="11"/>
</dbReference>
<evidence type="ECO:0000256" key="9">
    <source>
        <dbReference type="ARBA" id="ARBA00023242"/>
    </source>
</evidence>
<name>A0A131YCJ0_IXORI</name>
<feature type="domain" description="C2H2-type" evidence="12">
    <location>
        <begin position="286"/>
        <end position="313"/>
    </location>
</feature>
<feature type="domain" description="C2H2-type" evidence="12">
    <location>
        <begin position="342"/>
        <end position="369"/>
    </location>
</feature>
<keyword evidence="5 10" id="KW-0863">Zinc-finger</keyword>
<reference evidence="13" key="1">
    <citation type="submission" date="2016-02" db="EMBL/GenBank/DDBJ databases">
        <title>RNAseq analyses of the midgut from blood- or serum-fed Ixodes ricinus ticks.</title>
        <authorList>
            <person name="Perner J."/>
            <person name="Provaznik J."/>
            <person name="Schrenkova J."/>
            <person name="Urbanova V."/>
            <person name="Ribeiro J.M."/>
            <person name="Kopacek P."/>
        </authorList>
    </citation>
    <scope>NUCLEOTIDE SEQUENCE</scope>
    <source>
        <tissue evidence="13">Gut</tissue>
    </source>
</reference>
<dbReference type="PROSITE" id="PS00028">
    <property type="entry name" value="ZINC_FINGER_C2H2_1"/>
    <property type="match status" value="8"/>
</dbReference>
<evidence type="ECO:0000256" key="11">
    <source>
        <dbReference type="SAM" id="MobiDB-lite"/>
    </source>
</evidence>
<keyword evidence="6" id="KW-0862">Zinc</keyword>
<dbReference type="FunFam" id="3.30.160.60:FF:002075">
    <property type="entry name" value="zinc finger protein 646"/>
    <property type="match status" value="1"/>
</dbReference>
<feature type="domain" description="C2H2-type" evidence="12">
    <location>
        <begin position="490"/>
        <end position="517"/>
    </location>
</feature>
<sequence length="607" mass="68657">MPASSLHLEGQWNGTFAVKEEKEESAISTSEAWHSGDAEDLFISHGHLYVGQNTSVLVKKEPEDAAPTLAGESVPSGGNVIMSLCPPQLEVHGDSVVGVKEEPDESTCLWTEKGSCPGASNSASSFEKHMGEFWTHGQLSTMEEILPTPTRASFQTKEGGRASPSPLGLEGHWNSCVVKEEVVEERATPAYEDLGNEDALGLSVFHQPVNDVQTATVVKEEPADVEWQSSDPEESSSSLCAQEWDQGQQEEHDEPMGHDCRFCSFSSLSKSKLAVHESIHTGDPPFSCNHCQMTFTTKQQFNAHASTHKDKARFKCFACSEVFLRKDHLFAHEKIHAHEKSYKCEICGKAFLRRKSLKSHQNVHMDTNRFKCTTCPLTFQSRHNLKKHLSRSICKKADVCESTNKDEKPFKCSKCTKSYREKSHLAAHQRAHINERPFKCSKCPKTFETESHLTAHEMAKPFKCLICTKAFHLKFILTAHERIHINERPFKCSVCPKAFRTRHNLISHEMIHTDKRPFKCTTCPKSFQNKSGLTNHERIHTDEKPFKCSTCPKLFRTKSSLTTHEVVHTDERPFKCGLCPQAFRRKSRLTHHERVQMDEGLLMYHLT</sequence>